<protein>
    <submittedName>
        <fullName evidence="2">Uncharacterized protein</fullName>
    </submittedName>
</protein>
<feature type="compositionally biased region" description="Low complexity" evidence="1">
    <location>
        <begin position="226"/>
        <end position="283"/>
    </location>
</feature>
<reference evidence="2 3" key="1">
    <citation type="journal article" date="2019" name="Int. J. Syst. Evol. Microbiol.">
        <title>The Global Catalogue of Microorganisms (GCM) 10K type strain sequencing project: providing services to taxonomists for standard genome sequencing and annotation.</title>
        <authorList>
            <consortium name="The Broad Institute Genomics Platform"/>
            <consortium name="The Broad Institute Genome Sequencing Center for Infectious Disease"/>
            <person name="Wu L."/>
            <person name="Ma J."/>
        </authorList>
    </citation>
    <scope>NUCLEOTIDE SEQUENCE [LARGE SCALE GENOMIC DNA]</scope>
    <source>
        <strain evidence="2 3">CGMCC 1.12553</strain>
    </source>
</reference>
<feature type="compositionally biased region" description="Polar residues" evidence="1">
    <location>
        <begin position="101"/>
        <end position="116"/>
    </location>
</feature>
<keyword evidence="3" id="KW-1185">Reference proteome</keyword>
<accession>A0ABD5PFA9</accession>
<comment type="caution">
    <text evidence="2">The sequence shown here is derived from an EMBL/GenBank/DDBJ whole genome shotgun (WGS) entry which is preliminary data.</text>
</comment>
<evidence type="ECO:0000313" key="2">
    <source>
        <dbReference type="EMBL" id="MFC4359352.1"/>
    </source>
</evidence>
<dbReference type="EMBL" id="JBHSDS010000008">
    <property type="protein sequence ID" value="MFC4359352.1"/>
    <property type="molecule type" value="Genomic_DNA"/>
</dbReference>
<evidence type="ECO:0000256" key="1">
    <source>
        <dbReference type="SAM" id="MobiDB-lite"/>
    </source>
</evidence>
<dbReference type="Proteomes" id="UP001595921">
    <property type="component" value="Unassembled WGS sequence"/>
</dbReference>
<organism evidence="2 3">
    <name type="scientific">Halobium salinum</name>
    <dbReference type="NCBI Taxonomy" id="1364940"/>
    <lineage>
        <taxon>Archaea</taxon>
        <taxon>Methanobacteriati</taxon>
        <taxon>Methanobacteriota</taxon>
        <taxon>Stenosarchaea group</taxon>
        <taxon>Halobacteria</taxon>
        <taxon>Halobacteriales</taxon>
        <taxon>Haloferacaceae</taxon>
        <taxon>Halobium</taxon>
    </lineage>
</organism>
<evidence type="ECO:0000313" key="3">
    <source>
        <dbReference type="Proteomes" id="UP001595921"/>
    </source>
</evidence>
<sequence length="294" mass="29408">MTRKSVVAVLVVVVLAGCGAAVSDGDGTTGVEESTPTATQTTGSATVETGGTVTSTVTSSGPAPGDAAADLSRERSGSGTSEEPADVASGSASDRGEPVRTTESTTPGAGGSTTLAQDRMEVRAATAGRSVVLTVRANTSMAYADRETENPGEPLLVVLHEGRQLVRTDLERGPNTAVEVVIPADDFPAGVRGGRTEVTVRLLDRDSLFDDLLATWTGSVDVPAPETTAGGEESPATATTTTRVPSTATTEAATTTTTTTTEAATAGTTTVATATGTATTAESTARRLGGAAEF</sequence>
<name>A0ABD5PFA9_9EURY</name>
<gene>
    <name evidence="2" type="ORF">ACFO0N_15525</name>
</gene>
<dbReference type="RefSeq" id="WP_267622737.1">
    <property type="nucleotide sequence ID" value="NZ_JAODIW010000006.1"/>
</dbReference>
<dbReference type="AlphaFoldDB" id="A0ABD5PFA9"/>
<feature type="region of interest" description="Disordered" evidence="1">
    <location>
        <begin position="21"/>
        <end position="118"/>
    </location>
</feature>
<feature type="region of interest" description="Disordered" evidence="1">
    <location>
        <begin position="220"/>
        <end position="294"/>
    </location>
</feature>
<dbReference type="PROSITE" id="PS51257">
    <property type="entry name" value="PROKAR_LIPOPROTEIN"/>
    <property type="match status" value="1"/>
</dbReference>
<feature type="compositionally biased region" description="Low complexity" evidence="1">
    <location>
        <begin position="31"/>
        <end position="61"/>
    </location>
</feature>
<proteinExistence type="predicted"/>